<feature type="transmembrane region" description="Helical" evidence="5">
    <location>
        <begin position="383"/>
        <end position="409"/>
    </location>
</feature>
<dbReference type="AlphaFoldDB" id="A0A382AVB7"/>
<gene>
    <name evidence="6" type="ORF">METZ01_LOCUS158105</name>
</gene>
<dbReference type="EMBL" id="UINC01026922">
    <property type="protein sequence ID" value="SVB05251.1"/>
    <property type="molecule type" value="Genomic_DNA"/>
</dbReference>
<name>A0A382AVB7_9ZZZZ</name>
<dbReference type="GO" id="GO:1905039">
    <property type="term" value="P:carboxylic acid transmembrane transport"/>
    <property type="evidence" value="ECO:0007669"/>
    <property type="project" value="UniProtKB-ARBA"/>
</dbReference>
<keyword evidence="2 5" id="KW-0812">Transmembrane</keyword>
<evidence type="ECO:0008006" key="7">
    <source>
        <dbReference type="Google" id="ProtNLM"/>
    </source>
</evidence>
<accession>A0A382AVB7</accession>
<reference evidence="6" key="1">
    <citation type="submission" date="2018-05" db="EMBL/GenBank/DDBJ databases">
        <authorList>
            <person name="Lanie J.A."/>
            <person name="Ng W.-L."/>
            <person name="Kazmierczak K.M."/>
            <person name="Andrzejewski T.M."/>
            <person name="Davidsen T.M."/>
            <person name="Wayne K.J."/>
            <person name="Tettelin H."/>
            <person name="Glass J.I."/>
            <person name="Rusch D."/>
            <person name="Podicherti R."/>
            <person name="Tsui H.-C.T."/>
            <person name="Winkler M.E."/>
        </authorList>
    </citation>
    <scope>NUCLEOTIDE SEQUENCE</scope>
</reference>
<feature type="transmembrane region" description="Helical" evidence="5">
    <location>
        <begin position="96"/>
        <end position="119"/>
    </location>
</feature>
<feature type="transmembrane region" description="Helical" evidence="5">
    <location>
        <begin position="15"/>
        <end position="34"/>
    </location>
</feature>
<proteinExistence type="predicted"/>
<feature type="transmembrane region" description="Helical" evidence="5">
    <location>
        <begin position="321"/>
        <end position="344"/>
    </location>
</feature>
<protein>
    <recommendedName>
        <fullName evidence="7">Citrate transporter-like domain-containing protein</fullName>
    </recommendedName>
</protein>
<evidence type="ECO:0000256" key="2">
    <source>
        <dbReference type="ARBA" id="ARBA00022692"/>
    </source>
</evidence>
<feature type="transmembrane region" description="Helical" evidence="5">
    <location>
        <begin position="359"/>
        <end position="376"/>
    </location>
</feature>
<evidence type="ECO:0000256" key="5">
    <source>
        <dbReference type="SAM" id="Phobius"/>
    </source>
</evidence>
<dbReference type="GO" id="GO:0008514">
    <property type="term" value="F:organic anion transmembrane transporter activity"/>
    <property type="evidence" value="ECO:0007669"/>
    <property type="project" value="UniProtKB-ARBA"/>
</dbReference>
<evidence type="ECO:0000256" key="4">
    <source>
        <dbReference type="ARBA" id="ARBA00023136"/>
    </source>
</evidence>
<dbReference type="GO" id="GO:0005886">
    <property type="term" value="C:plasma membrane"/>
    <property type="evidence" value="ECO:0007669"/>
    <property type="project" value="TreeGrafter"/>
</dbReference>
<keyword evidence="4 5" id="KW-0472">Membrane</keyword>
<feature type="transmembrane region" description="Helical" evidence="5">
    <location>
        <begin position="217"/>
        <end position="240"/>
    </location>
</feature>
<feature type="transmembrane region" description="Helical" evidence="5">
    <location>
        <begin position="46"/>
        <end position="76"/>
    </location>
</feature>
<dbReference type="PANTHER" id="PTHR10283">
    <property type="entry name" value="SOLUTE CARRIER FAMILY 13 MEMBER"/>
    <property type="match status" value="1"/>
</dbReference>
<sequence length="470" mass="49831">MTQTNTGITFTPSELAIKFIPPIVVFGAVLLAPTPEGLTPQGQRSLAVMALAVVLWATEAVPVAVTGIIGIVLLILVRAVPGAEEALYGFGQPVTYFLVGILTLGLAVHQSGLAERLAVYLIRLAGGSPRLLYVQMLLSFAALTFALPSASTRGVIMVHIYEQVMTHWQVPRESPLNKAVMMAMGSLNRLGSTALLAGGITPVVASSLLGDFSWTRWFVLMAVPFYTVLFFGGIALFFFYRSGFNIKPGSVENLLQTGPMTLAEKKAAVIALGTALLWFTDFAHGLPPTVPALIALTIILLPGIGLLSWRDFEQNLAWSNFFVIATSLSMAQALVASGAAAWFAETLVGGVGGLSDSPLLLLLALAVASSVVRLMMPNISGYLAFLIPVAMSTGQSLGLNPLVCGLTVVVVGDAVVYYPAASTGSIVIFYRAGIKAHEVFRFGLIMTAIAIAVVFMVLPYWKLVGESLVR</sequence>
<keyword evidence="3 5" id="KW-1133">Transmembrane helix</keyword>
<feature type="transmembrane region" description="Helical" evidence="5">
    <location>
        <begin position="415"/>
        <end position="432"/>
    </location>
</feature>
<evidence type="ECO:0000256" key="3">
    <source>
        <dbReference type="ARBA" id="ARBA00022989"/>
    </source>
</evidence>
<feature type="transmembrane region" description="Helical" evidence="5">
    <location>
        <begin position="292"/>
        <end position="309"/>
    </location>
</feature>
<organism evidence="6">
    <name type="scientific">marine metagenome</name>
    <dbReference type="NCBI Taxonomy" id="408172"/>
    <lineage>
        <taxon>unclassified sequences</taxon>
        <taxon>metagenomes</taxon>
        <taxon>ecological metagenomes</taxon>
    </lineage>
</organism>
<comment type="subcellular location">
    <subcellularLocation>
        <location evidence="1">Membrane</location>
        <topology evidence="1">Multi-pass membrane protein</topology>
    </subcellularLocation>
</comment>
<dbReference type="PANTHER" id="PTHR10283:SF82">
    <property type="entry name" value="SOLUTE CARRIER FAMILY 13 MEMBER 2"/>
    <property type="match status" value="1"/>
</dbReference>
<feature type="transmembrane region" description="Helical" evidence="5">
    <location>
        <begin position="267"/>
        <end position="286"/>
    </location>
</feature>
<feature type="transmembrane region" description="Helical" evidence="5">
    <location>
        <begin position="439"/>
        <end position="461"/>
    </location>
</feature>
<dbReference type="InterPro" id="IPR001898">
    <property type="entry name" value="SLC13A/DASS"/>
</dbReference>
<dbReference type="Pfam" id="PF00939">
    <property type="entry name" value="Na_sulph_symp"/>
    <property type="match status" value="1"/>
</dbReference>
<evidence type="ECO:0000256" key="1">
    <source>
        <dbReference type="ARBA" id="ARBA00004141"/>
    </source>
</evidence>
<evidence type="ECO:0000313" key="6">
    <source>
        <dbReference type="EMBL" id="SVB05251.1"/>
    </source>
</evidence>
<feature type="transmembrane region" description="Helical" evidence="5">
    <location>
        <begin position="131"/>
        <end position="150"/>
    </location>
</feature>